<dbReference type="PROSITE" id="PS50231">
    <property type="entry name" value="RICIN_B_LECTIN"/>
    <property type="match status" value="1"/>
</dbReference>
<feature type="domain" description="Ricin B lectin" evidence="1">
    <location>
        <begin position="46"/>
        <end position="181"/>
    </location>
</feature>
<keyword evidence="3" id="KW-1185">Reference proteome</keyword>
<accession>A0A5N6BFY3</accession>
<dbReference type="EMBL" id="VDMA02000026">
    <property type="protein sequence ID" value="KAB8179345.1"/>
    <property type="molecule type" value="Genomic_DNA"/>
</dbReference>
<dbReference type="InterPro" id="IPR035992">
    <property type="entry name" value="Ricin_B-like_lectins"/>
</dbReference>
<dbReference type="AlphaFoldDB" id="A0A5N6BFY3"/>
<sequence>MMTLCLRLDQLSREATMLARRLLAVAVISAAVGAVTTVPAVASARRHAGRTPLVGPPACVDVSNNRGNGTQMYLWECQNNNSNQKFVFDNGLIKVEDTIGKGREMCLDASNNRANGTRVYQWQCLGNANQLWVLQRGLIILKSTLNSGNRICLDVTNSRANLAPVYLWQCVPNNNQKFVIDDGQIVVKDTLS</sequence>
<dbReference type="Gene3D" id="2.80.10.50">
    <property type="match status" value="2"/>
</dbReference>
<dbReference type="Proteomes" id="UP000313066">
    <property type="component" value="Unassembled WGS sequence"/>
</dbReference>
<protein>
    <recommendedName>
        <fullName evidence="1">Ricin B lectin domain-containing protein</fullName>
    </recommendedName>
</protein>
<name>A0A5N6BFY3_9ACTN</name>
<dbReference type="SMART" id="SM00458">
    <property type="entry name" value="RICIN"/>
    <property type="match status" value="1"/>
</dbReference>
<comment type="caution">
    <text evidence="2">The sequence shown here is derived from an EMBL/GenBank/DDBJ whole genome shotgun (WGS) entry which is preliminary data.</text>
</comment>
<reference evidence="2 3" key="1">
    <citation type="submission" date="2019-10" db="EMBL/GenBank/DDBJ databases">
        <title>Nonomuraea sp. nov., isolated from Phyllanthus amarus.</title>
        <authorList>
            <person name="Klykleung N."/>
            <person name="Tanasupawat S."/>
        </authorList>
    </citation>
    <scope>NUCLEOTIDE SEQUENCE [LARGE SCALE GENOMIC DNA]</scope>
    <source>
        <strain evidence="2 3">CR1-09</strain>
    </source>
</reference>
<organism evidence="2 3">
    <name type="scientific">Microbispora catharanthi</name>
    <dbReference type="NCBI Taxonomy" id="1712871"/>
    <lineage>
        <taxon>Bacteria</taxon>
        <taxon>Bacillati</taxon>
        <taxon>Actinomycetota</taxon>
        <taxon>Actinomycetes</taxon>
        <taxon>Streptosporangiales</taxon>
        <taxon>Streptosporangiaceae</taxon>
        <taxon>Microbispora</taxon>
    </lineage>
</organism>
<gene>
    <name evidence="2" type="ORF">FH610_035315</name>
</gene>
<proteinExistence type="predicted"/>
<evidence type="ECO:0000313" key="3">
    <source>
        <dbReference type="Proteomes" id="UP000313066"/>
    </source>
</evidence>
<dbReference type="SUPFAM" id="SSF50370">
    <property type="entry name" value="Ricin B-like lectins"/>
    <property type="match status" value="1"/>
</dbReference>
<evidence type="ECO:0000259" key="1">
    <source>
        <dbReference type="SMART" id="SM00458"/>
    </source>
</evidence>
<dbReference type="InterPro" id="IPR000772">
    <property type="entry name" value="Ricin_B_lectin"/>
</dbReference>
<dbReference type="Pfam" id="PF00652">
    <property type="entry name" value="Ricin_B_lectin"/>
    <property type="match status" value="1"/>
</dbReference>
<evidence type="ECO:0000313" key="2">
    <source>
        <dbReference type="EMBL" id="KAB8179345.1"/>
    </source>
</evidence>